<gene>
    <name evidence="3" type="primary">LOC102805451</name>
</gene>
<organism evidence="2 3">
    <name type="scientific">Saccoglossus kowalevskii</name>
    <name type="common">Acorn worm</name>
    <dbReference type="NCBI Taxonomy" id="10224"/>
    <lineage>
        <taxon>Eukaryota</taxon>
        <taxon>Metazoa</taxon>
        <taxon>Hemichordata</taxon>
        <taxon>Enteropneusta</taxon>
        <taxon>Harrimaniidae</taxon>
        <taxon>Saccoglossus</taxon>
    </lineage>
</organism>
<feature type="compositionally biased region" description="Polar residues" evidence="1">
    <location>
        <begin position="549"/>
        <end position="566"/>
    </location>
</feature>
<sequence>MSDRTPGRNSAGEFAGEGTSQWPLGSPLSSGVARCNVTRGQIATNTPIVSRTERPYATHVDPHLADQEIGVISSHSLGGATCSSESPLTKQQHRTFSHRISPPTSGHPFTPRLGSTTLADDDVFLSQGQAGLLSYGYSQEEAADLSITRTNTNTLFPSQHGDLNESGKSVLGVPSDRLNYFAPRPHRSTGDIYDLTTIRPPDTQLYRHVPQGQSETGHSTTSHTSTVAASTMQARGMNAPSYKTSPDTARAYRSHELSPPFQSSPSTPRKSPDTNRSRAVSPQLRKIPSYLVKQELGPTYMPESPYSDDENDITSHIDERKEKTREHLKVETDDTHKVSHSPREVSHKKYGHRSRSHRRTTDPMLYTEQNETDHMTSSPEKVQGMMTWQSEALSAKRMVRDKVQEYLESSAQNYSPNSSFENSFGANRPTYLGLADIQSISRSQLKTVKLSKNLASFNSITPCSSRRTSFSSIVSTSDIVGKDIDLELDEDKCKTEYSLKSVSPKTRTQTWLLSPISPAMQEPITDSRSLFTPSNEHETFQMDDVSIEKQFTPSPGSRFSSLQPPSYKSPKRSGSEDFPEYVQCDTSAITKTMQPPKTDDDDEGIGTEHNIPVGTMTLRLPKLPDFKMLHTVEKSEKVEPLLSKDKLCLKSLKVKKYMPINRKESPADSSLKSSDRSDNVKSKRNGDQNGGNGCTNGRSRSDPTQDRKRLPEESENVSRDSNLLSSLNVGACPSPEGVLSDGSDISISTIGDSMDQTYTQVYESVVSEPSGISDHHDTRNGKNKKKLSLTWPNGDSAHNNFIPVQRQPIQSASSEPVIPEVEQEVDGDEDIIEPLKLSFDEEKDDDMKIDKRIIGLSLPSTATATQKRKERMRKSRSEDKESGKKPKVSIVIPENIPEPPLSPGTLKKSPSIGKDDLSKHFTLIPKVSCKTISTPNLTVMQQASVGDELGSPATPTTVLTESRSSASLPRNITSISPDKKPTKQNVSKCLTIFLLIVH</sequence>
<dbReference type="RefSeq" id="XP_006812719.1">
    <property type="nucleotide sequence ID" value="XM_006812656.1"/>
</dbReference>
<feature type="compositionally biased region" description="Polar residues" evidence="1">
    <location>
        <begin position="260"/>
        <end position="269"/>
    </location>
</feature>
<feature type="region of interest" description="Disordered" evidence="1">
    <location>
        <begin position="183"/>
        <end position="362"/>
    </location>
</feature>
<keyword evidence="2" id="KW-1185">Reference proteome</keyword>
<feature type="compositionally biased region" description="Basic and acidic residues" evidence="1">
    <location>
        <begin position="313"/>
        <end position="347"/>
    </location>
</feature>
<feature type="region of interest" description="Disordered" evidence="1">
    <location>
        <begin position="660"/>
        <end position="729"/>
    </location>
</feature>
<proteinExistence type="predicted"/>
<evidence type="ECO:0000256" key="1">
    <source>
        <dbReference type="SAM" id="MobiDB-lite"/>
    </source>
</evidence>
<feature type="compositionally biased region" description="Polar residues" evidence="1">
    <location>
        <begin position="18"/>
        <end position="27"/>
    </location>
</feature>
<feature type="compositionally biased region" description="Low complexity" evidence="1">
    <location>
        <begin position="211"/>
        <end position="231"/>
    </location>
</feature>
<feature type="compositionally biased region" description="Basic and acidic residues" evidence="1">
    <location>
        <begin position="673"/>
        <end position="686"/>
    </location>
</feature>
<feature type="region of interest" description="Disordered" evidence="1">
    <location>
        <begin position="1"/>
        <end position="27"/>
    </location>
</feature>
<feature type="compositionally biased region" description="Polar residues" evidence="1">
    <location>
        <begin position="584"/>
        <end position="595"/>
    </location>
</feature>
<dbReference type="GeneID" id="102805451"/>
<protein>
    <submittedName>
        <fullName evidence="3">Uncharacterized protein LOC102805451</fullName>
    </submittedName>
</protein>
<feature type="compositionally biased region" description="Basic and acidic residues" evidence="1">
    <location>
        <begin position="875"/>
        <end position="884"/>
    </location>
</feature>
<feature type="region of interest" description="Disordered" evidence="1">
    <location>
        <begin position="860"/>
        <end position="912"/>
    </location>
</feature>
<evidence type="ECO:0000313" key="2">
    <source>
        <dbReference type="Proteomes" id="UP000694865"/>
    </source>
</evidence>
<name>A0ABM0LY78_SACKO</name>
<reference evidence="3" key="1">
    <citation type="submission" date="2025-08" db="UniProtKB">
        <authorList>
            <consortium name="RefSeq"/>
        </authorList>
    </citation>
    <scope>IDENTIFICATION</scope>
    <source>
        <tissue evidence="3">Testes</tissue>
    </source>
</reference>
<feature type="compositionally biased region" description="Basic residues" evidence="1">
    <location>
        <begin position="348"/>
        <end position="358"/>
    </location>
</feature>
<feature type="compositionally biased region" description="Basic and acidic residues" evidence="1">
    <location>
        <begin position="699"/>
        <end position="718"/>
    </location>
</feature>
<accession>A0ABM0LY78</accession>
<feature type="compositionally biased region" description="Polar residues" evidence="1">
    <location>
        <begin position="719"/>
        <end position="728"/>
    </location>
</feature>
<feature type="region of interest" description="Disordered" evidence="1">
    <location>
        <begin position="947"/>
        <end position="983"/>
    </location>
</feature>
<feature type="region of interest" description="Disordered" evidence="1">
    <location>
        <begin position="549"/>
        <end position="613"/>
    </location>
</feature>
<feature type="compositionally biased region" description="Polar residues" evidence="1">
    <location>
        <begin position="953"/>
        <end position="976"/>
    </location>
</feature>
<dbReference type="Proteomes" id="UP000694865">
    <property type="component" value="Unplaced"/>
</dbReference>
<evidence type="ECO:0000313" key="3">
    <source>
        <dbReference type="RefSeq" id="XP_006812719.1"/>
    </source>
</evidence>